<evidence type="ECO:0000259" key="18">
    <source>
        <dbReference type="PROSITE" id="PS50110"/>
    </source>
</evidence>
<evidence type="ECO:0000256" key="7">
    <source>
        <dbReference type="ARBA" id="ARBA00022741"/>
    </source>
</evidence>
<evidence type="ECO:0000256" key="15">
    <source>
        <dbReference type="SAM" id="MobiDB-lite"/>
    </source>
</evidence>
<dbReference type="PROSITE" id="PS50109">
    <property type="entry name" value="HIS_KIN"/>
    <property type="match status" value="1"/>
</dbReference>
<dbReference type="Pfam" id="PF00512">
    <property type="entry name" value="HisKA"/>
    <property type="match status" value="1"/>
</dbReference>
<evidence type="ECO:0000313" key="20">
    <source>
        <dbReference type="EMBL" id="MDZ5460887.1"/>
    </source>
</evidence>
<dbReference type="EMBL" id="JAXOJX010000087">
    <property type="protein sequence ID" value="MDZ5460887.1"/>
    <property type="molecule type" value="Genomic_DNA"/>
</dbReference>
<evidence type="ECO:0000256" key="5">
    <source>
        <dbReference type="ARBA" id="ARBA00022553"/>
    </source>
</evidence>
<dbReference type="CDD" id="cd16922">
    <property type="entry name" value="HATPase_EvgS-ArcB-TorS-like"/>
    <property type="match status" value="1"/>
</dbReference>
<dbReference type="InterPro" id="IPR036641">
    <property type="entry name" value="HPT_dom_sf"/>
</dbReference>
<dbReference type="InterPro" id="IPR008207">
    <property type="entry name" value="Sig_transdc_His_kin_Hpt_dom"/>
</dbReference>
<gene>
    <name evidence="20" type="ORF">SM757_30350</name>
</gene>
<evidence type="ECO:0000259" key="19">
    <source>
        <dbReference type="PROSITE" id="PS50894"/>
    </source>
</evidence>
<feature type="modified residue" description="Phosphohistidine" evidence="12">
    <location>
        <position position="853"/>
    </location>
</feature>
<dbReference type="SMART" id="SM00448">
    <property type="entry name" value="REC"/>
    <property type="match status" value="1"/>
</dbReference>
<dbReference type="PANTHER" id="PTHR45339:SF1">
    <property type="entry name" value="HYBRID SIGNAL TRANSDUCTION HISTIDINE KINASE J"/>
    <property type="match status" value="1"/>
</dbReference>
<dbReference type="CDD" id="cd18774">
    <property type="entry name" value="PDC2_HK_sensor"/>
    <property type="match status" value="1"/>
</dbReference>
<dbReference type="PRINTS" id="PR00344">
    <property type="entry name" value="BCTRLSENSOR"/>
</dbReference>
<keyword evidence="8" id="KW-0067">ATP-binding</keyword>
<dbReference type="InterPro" id="IPR001789">
    <property type="entry name" value="Sig_transdc_resp-reg_receiver"/>
</dbReference>
<feature type="domain" description="Histidine kinase" evidence="17">
    <location>
        <begin position="395"/>
        <end position="620"/>
    </location>
</feature>
<evidence type="ECO:0000256" key="10">
    <source>
        <dbReference type="ARBA" id="ARBA00023012"/>
    </source>
</evidence>
<dbReference type="SMART" id="SM00388">
    <property type="entry name" value="HisKA"/>
    <property type="match status" value="1"/>
</dbReference>
<dbReference type="RefSeq" id="WP_322468200.1">
    <property type="nucleotide sequence ID" value="NZ_JAXOJX010000087.1"/>
</dbReference>
<dbReference type="SUPFAM" id="SSF47226">
    <property type="entry name" value="Histidine-containing phosphotransfer domain, HPT domain"/>
    <property type="match status" value="1"/>
</dbReference>
<keyword evidence="7" id="KW-0547">Nucleotide-binding</keyword>
<feature type="domain" description="Response regulatory" evidence="18">
    <location>
        <begin position="646"/>
        <end position="762"/>
    </location>
</feature>
<keyword evidence="5 13" id="KW-0597">Phosphoprotein</keyword>
<feature type="transmembrane region" description="Helical" evidence="16">
    <location>
        <begin position="277"/>
        <end position="299"/>
    </location>
</feature>
<dbReference type="EC" id="2.7.13.3" evidence="3"/>
<keyword evidence="4" id="KW-1003">Cell membrane</keyword>
<dbReference type="Gene3D" id="3.30.450.20">
    <property type="entry name" value="PAS domain"/>
    <property type="match status" value="1"/>
</dbReference>
<dbReference type="Gene3D" id="1.20.120.160">
    <property type="entry name" value="HPT domain"/>
    <property type="match status" value="1"/>
</dbReference>
<dbReference type="PROSITE" id="PS50110">
    <property type="entry name" value="RESPONSE_REGULATORY"/>
    <property type="match status" value="1"/>
</dbReference>
<feature type="modified residue" description="4-aspartylphosphate" evidence="13">
    <location>
        <position position="695"/>
    </location>
</feature>
<evidence type="ECO:0000256" key="3">
    <source>
        <dbReference type="ARBA" id="ARBA00012438"/>
    </source>
</evidence>
<evidence type="ECO:0000256" key="8">
    <source>
        <dbReference type="ARBA" id="ARBA00022840"/>
    </source>
</evidence>
<reference evidence="20 21" key="1">
    <citation type="submission" date="2023-11" db="EMBL/GenBank/DDBJ databases">
        <title>Draft genome of Azohydromonas lata strain H1 (DSM1123), a polyhydroxyalkanoate producer.</title>
        <authorList>
            <person name="Traversa D."/>
            <person name="D'Addabbo P."/>
            <person name="Pazzani C."/>
            <person name="Manzari C."/>
            <person name="Chiara M."/>
            <person name="Scrascia M."/>
        </authorList>
    </citation>
    <scope>NUCLEOTIDE SEQUENCE [LARGE SCALE GENOMIC DNA]</scope>
    <source>
        <strain evidence="20 21">H1</strain>
    </source>
</reference>
<keyword evidence="11 16" id="KW-0472">Membrane</keyword>
<dbReference type="InterPro" id="IPR036890">
    <property type="entry name" value="HATPase_C_sf"/>
</dbReference>
<dbReference type="CDD" id="cd17546">
    <property type="entry name" value="REC_hyHK_CKI1_RcsC-like"/>
    <property type="match status" value="1"/>
</dbReference>
<proteinExistence type="predicted"/>
<evidence type="ECO:0000259" key="17">
    <source>
        <dbReference type="PROSITE" id="PS50109"/>
    </source>
</evidence>
<evidence type="ECO:0000256" key="13">
    <source>
        <dbReference type="PROSITE-ProRule" id="PRU00169"/>
    </source>
</evidence>
<evidence type="ECO:0000256" key="6">
    <source>
        <dbReference type="ARBA" id="ARBA00022692"/>
    </source>
</evidence>
<keyword evidence="9 16" id="KW-1133">Transmembrane helix</keyword>
<dbReference type="Proteomes" id="UP001293718">
    <property type="component" value="Unassembled WGS sequence"/>
</dbReference>
<dbReference type="PANTHER" id="PTHR45339">
    <property type="entry name" value="HYBRID SIGNAL TRANSDUCTION HISTIDINE KINASE J"/>
    <property type="match status" value="1"/>
</dbReference>
<dbReference type="SUPFAM" id="SSF52172">
    <property type="entry name" value="CheY-like"/>
    <property type="match status" value="1"/>
</dbReference>
<organism evidence="20 21">
    <name type="scientific">Azohydromonas lata</name>
    <dbReference type="NCBI Taxonomy" id="45677"/>
    <lineage>
        <taxon>Bacteria</taxon>
        <taxon>Pseudomonadati</taxon>
        <taxon>Pseudomonadota</taxon>
        <taxon>Betaproteobacteria</taxon>
        <taxon>Burkholderiales</taxon>
        <taxon>Sphaerotilaceae</taxon>
        <taxon>Azohydromonas</taxon>
    </lineage>
</organism>
<comment type="catalytic activity">
    <reaction evidence="1">
        <text>ATP + protein L-histidine = ADP + protein N-phospho-L-histidine.</text>
        <dbReference type="EC" id="2.7.13.3"/>
    </reaction>
</comment>
<evidence type="ECO:0000256" key="2">
    <source>
        <dbReference type="ARBA" id="ARBA00004651"/>
    </source>
</evidence>
<keyword evidence="21" id="KW-1185">Reference proteome</keyword>
<dbReference type="Pfam" id="PF02518">
    <property type="entry name" value="HATPase_c"/>
    <property type="match status" value="1"/>
</dbReference>
<evidence type="ECO:0000256" key="4">
    <source>
        <dbReference type="ARBA" id="ARBA00022475"/>
    </source>
</evidence>
<dbReference type="Gene3D" id="1.10.287.130">
    <property type="match status" value="1"/>
</dbReference>
<evidence type="ECO:0000256" key="14">
    <source>
        <dbReference type="SAM" id="Coils"/>
    </source>
</evidence>
<dbReference type="InterPro" id="IPR004358">
    <property type="entry name" value="Sig_transdc_His_kin-like_C"/>
</dbReference>
<comment type="subcellular location">
    <subcellularLocation>
        <location evidence="2">Cell membrane</location>
        <topology evidence="2">Multi-pass membrane protein</topology>
    </subcellularLocation>
</comment>
<dbReference type="Pfam" id="PF00072">
    <property type="entry name" value="Response_reg"/>
    <property type="match status" value="1"/>
</dbReference>
<evidence type="ECO:0000256" key="9">
    <source>
        <dbReference type="ARBA" id="ARBA00022989"/>
    </source>
</evidence>
<dbReference type="SUPFAM" id="SSF47384">
    <property type="entry name" value="Homodimeric domain of signal transducing histidine kinase"/>
    <property type="match status" value="1"/>
</dbReference>
<keyword evidence="6 16" id="KW-0812">Transmembrane</keyword>
<evidence type="ECO:0000256" key="11">
    <source>
        <dbReference type="ARBA" id="ARBA00023136"/>
    </source>
</evidence>
<evidence type="ECO:0000313" key="21">
    <source>
        <dbReference type="Proteomes" id="UP001293718"/>
    </source>
</evidence>
<dbReference type="InterPro" id="IPR011006">
    <property type="entry name" value="CheY-like_superfamily"/>
</dbReference>
<keyword evidence="14" id="KW-0175">Coiled coil</keyword>
<evidence type="ECO:0000256" key="12">
    <source>
        <dbReference type="PROSITE-ProRule" id="PRU00110"/>
    </source>
</evidence>
<dbReference type="InterPro" id="IPR003594">
    <property type="entry name" value="HATPase_dom"/>
</dbReference>
<dbReference type="Pfam" id="PF01627">
    <property type="entry name" value="Hpt"/>
    <property type="match status" value="1"/>
</dbReference>
<evidence type="ECO:0000256" key="1">
    <source>
        <dbReference type="ARBA" id="ARBA00000085"/>
    </source>
</evidence>
<dbReference type="Gene3D" id="3.40.50.2300">
    <property type="match status" value="1"/>
</dbReference>
<dbReference type="InterPro" id="IPR003661">
    <property type="entry name" value="HisK_dim/P_dom"/>
</dbReference>
<dbReference type="SUPFAM" id="SSF55874">
    <property type="entry name" value="ATPase domain of HSP90 chaperone/DNA topoisomerase II/histidine kinase"/>
    <property type="match status" value="1"/>
</dbReference>
<evidence type="ECO:0000256" key="16">
    <source>
        <dbReference type="SAM" id="Phobius"/>
    </source>
</evidence>
<dbReference type="CDD" id="cd18773">
    <property type="entry name" value="PDC1_HK_sensor"/>
    <property type="match status" value="1"/>
</dbReference>
<accession>A0ABU5IPS3</accession>
<feature type="coiled-coil region" evidence="14">
    <location>
        <begin position="361"/>
        <end position="395"/>
    </location>
</feature>
<dbReference type="PROSITE" id="PS50894">
    <property type="entry name" value="HPT"/>
    <property type="match status" value="1"/>
</dbReference>
<dbReference type="CDD" id="cd00082">
    <property type="entry name" value="HisKA"/>
    <property type="match status" value="1"/>
</dbReference>
<feature type="domain" description="HPt" evidence="19">
    <location>
        <begin position="814"/>
        <end position="911"/>
    </location>
</feature>
<comment type="caution">
    <text evidence="20">The sequence shown here is derived from an EMBL/GenBank/DDBJ whole genome shotgun (WGS) entry which is preliminary data.</text>
</comment>
<dbReference type="InterPro" id="IPR005467">
    <property type="entry name" value="His_kinase_dom"/>
</dbReference>
<keyword evidence="10" id="KW-0902">Two-component regulatory system</keyword>
<dbReference type="InterPro" id="IPR036097">
    <property type="entry name" value="HisK_dim/P_sf"/>
</dbReference>
<dbReference type="SMART" id="SM00073">
    <property type="entry name" value="HPT"/>
    <property type="match status" value="1"/>
</dbReference>
<feature type="region of interest" description="Disordered" evidence="15">
    <location>
        <begin position="766"/>
        <end position="785"/>
    </location>
</feature>
<dbReference type="Gene3D" id="3.30.565.10">
    <property type="entry name" value="Histidine kinase-like ATPase, C-terminal domain"/>
    <property type="match status" value="1"/>
</dbReference>
<protein>
    <recommendedName>
        <fullName evidence="3">histidine kinase</fullName>
        <ecNumber evidence="3">2.7.13.3</ecNumber>
    </recommendedName>
</protein>
<name>A0ABU5IPS3_9BURK</name>
<dbReference type="SMART" id="SM00387">
    <property type="entry name" value="HATPase_c"/>
    <property type="match status" value="1"/>
</dbReference>
<sequence length="926" mass="98643">MPPTPAPLWSVRAVLTLLLLSCLLPGLLGASVLLAQQYRQGRQQLVDNTLLTARALVQAVDNHVLRVQSIAQALARSESLDQGNLPAFHRHAREILKESGLASNAVLLDATGRQVLNTALEPGQALPAQRSPALAAPVFANGRPFLSDVFQGPALKQPVVSVMVPVRVNGQVAYALGVAMLPQYFNTLLGAQRLPADWIVGMLDTQGTFFGRTHVPDRVVGSKASPDLLRLIAQSSEGASETLTVEGVQALTVHARSAMTGWHVAVGIPRSALTTDLYRALGLMAAGVAALLAAGLLLARHLGTWISRSFDALTEPALALGLGHAREVPAVHLREAATLAAALARAGELLRQREAALQQHQAGLEQRVAQRTEELEEARAAAEAANQAKSDFLANMSHEIRTPINAILGLTHLLARESASALQAQRLGKIESSSRHLLSIINDILDLSKIEAGKLHLEAHDFSLLALLDNVASMVSSTASAKGLRLLTEADGVPPWLHGDETRVRQALLNYASNAVKFTSHGSVTLRVELLQEQEQEEQGPRLLLRFAVEDTGVGIPAEALPRLFEAFEQAETSTNRKFGGTGLGLVITKRFAELMGGNAGVQSDPGHGSTFWFTARLGCGRPVEQLGPESAQAESWLRQRHAGARVLVADDNEINREVAEELLRAAGLHVEVAQDGQEAVAKAGAGDFDLVLMDVQMPVVDGLSAARILRSDARFARLPILAMTANAFDEDRAACLAAGMNDFVSKPVDPGQLYATLGRWLPAGSGNAQPAAHDGRPVLEQPAGATPQDAVLARLERLPGFHAHQAVANLLGLKDRYLAVLRLFCEHHGQEAQRIAQMLRDGQWQQARQAAHALKGAVATLGGAAMAETAAALERRLQQPPNETDAPELAALVDELEARLRALVRAVGPVKGTQAAAPPRPQGGS</sequence>